<feature type="compositionally biased region" description="Acidic residues" evidence="1">
    <location>
        <begin position="276"/>
        <end position="290"/>
    </location>
</feature>
<feature type="region of interest" description="Disordered" evidence="1">
    <location>
        <begin position="1"/>
        <end position="20"/>
    </location>
</feature>
<name>A0AAD6EH48_9EURO</name>
<sequence length="505" mass="56557">MPDNVPHASNDGSSWPTTLPLSSREEQGLILEARALREEKLEALAGIVNSMPVELADRDIIHMYYRVEVGSYLLPASSLIANENPSRAEVMIKLARESANESKNPLLVAKCEFWMGRVEFLRGNMRKAHEHFVKANPCAMDPKEGVECQDLSFYLDVTRHGISEHTRAARLYAHEEAIAAHAKFDKTANNSVSTEDKRKRPLKTWKGALVKLQLPLVKQRPLGKIRKPQCRVPTLRKVDEKHLQQGIDTETSSKNEVLGKVLAEELGYETWSDSGDNTDTDTEDESDDDPSGGPADGTNDTTDENTDENTANSPGVPDKAQQPEPSTDTATAPANFPTDQSAYEMPKPGSARARFRQECFQMGLTSVVNAEPYERPKEPFMFGVPHERTKQTEFRLGFFKVGLTKRCRPMTIFPKQVGEITISPEEWKSIEQDARQKIVTYDYLRRERYELVKVAEEIQSRRCLPSIGPSGRAVSWSSGYDFPLTNAISICSGKVLGSIPRETIF</sequence>
<proteinExistence type="predicted"/>
<dbReference type="RefSeq" id="XP_056758125.1">
    <property type="nucleotide sequence ID" value="XM_056893130.1"/>
</dbReference>
<feature type="compositionally biased region" description="Polar residues" evidence="1">
    <location>
        <begin position="10"/>
        <end position="20"/>
    </location>
</feature>
<feature type="non-terminal residue" evidence="2">
    <location>
        <position position="505"/>
    </location>
</feature>
<feature type="region of interest" description="Disordered" evidence="1">
    <location>
        <begin position="266"/>
        <end position="350"/>
    </location>
</feature>
<keyword evidence="3" id="KW-1185">Reference proteome</keyword>
<dbReference type="Proteomes" id="UP001213799">
    <property type="component" value="Unassembled WGS sequence"/>
</dbReference>
<gene>
    <name evidence="2" type="ORF">N7537_002072</name>
</gene>
<evidence type="ECO:0000256" key="1">
    <source>
        <dbReference type="SAM" id="MobiDB-lite"/>
    </source>
</evidence>
<accession>A0AAD6EH48</accession>
<feature type="compositionally biased region" description="Low complexity" evidence="1">
    <location>
        <begin position="291"/>
        <end position="300"/>
    </location>
</feature>
<feature type="compositionally biased region" description="Polar residues" evidence="1">
    <location>
        <begin position="323"/>
        <end position="341"/>
    </location>
</feature>
<reference evidence="2" key="2">
    <citation type="submission" date="2023-01" db="EMBL/GenBank/DDBJ databases">
        <authorList>
            <person name="Petersen C."/>
        </authorList>
    </citation>
    <scope>NUCLEOTIDE SEQUENCE</scope>
    <source>
        <strain evidence="2">IBT 12815</strain>
    </source>
</reference>
<dbReference type="AlphaFoldDB" id="A0AAD6EH48"/>
<reference evidence="2" key="1">
    <citation type="journal article" date="2023" name="IMA Fungus">
        <title>Comparative genomic study of the Penicillium genus elucidates a diverse pangenome and 15 lateral gene transfer events.</title>
        <authorList>
            <person name="Petersen C."/>
            <person name="Sorensen T."/>
            <person name="Nielsen M.R."/>
            <person name="Sondergaard T.E."/>
            <person name="Sorensen J.L."/>
            <person name="Fitzpatrick D.A."/>
            <person name="Frisvad J.C."/>
            <person name="Nielsen K.L."/>
        </authorList>
    </citation>
    <scope>NUCLEOTIDE SEQUENCE</scope>
    <source>
        <strain evidence="2">IBT 12815</strain>
    </source>
</reference>
<evidence type="ECO:0000313" key="3">
    <source>
        <dbReference type="Proteomes" id="UP001213799"/>
    </source>
</evidence>
<evidence type="ECO:0000313" key="2">
    <source>
        <dbReference type="EMBL" id="KAJ5616958.1"/>
    </source>
</evidence>
<comment type="caution">
    <text evidence="2">The sequence shown here is derived from an EMBL/GenBank/DDBJ whole genome shotgun (WGS) entry which is preliminary data.</text>
</comment>
<dbReference type="EMBL" id="JAQJAE010000001">
    <property type="protein sequence ID" value="KAJ5616958.1"/>
    <property type="molecule type" value="Genomic_DNA"/>
</dbReference>
<organism evidence="2 3">
    <name type="scientific">Penicillium hordei</name>
    <dbReference type="NCBI Taxonomy" id="40994"/>
    <lineage>
        <taxon>Eukaryota</taxon>
        <taxon>Fungi</taxon>
        <taxon>Dikarya</taxon>
        <taxon>Ascomycota</taxon>
        <taxon>Pezizomycotina</taxon>
        <taxon>Eurotiomycetes</taxon>
        <taxon>Eurotiomycetidae</taxon>
        <taxon>Eurotiales</taxon>
        <taxon>Aspergillaceae</taxon>
        <taxon>Penicillium</taxon>
    </lineage>
</organism>
<protein>
    <submittedName>
        <fullName evidence="2">Uncharacterized protein</fullName>
    </submittedName>
</protein>
<dbReference type="GeneID" id="81583372"/>